<keyword evidence="2" id="KW-1185">Reference proteome</keyword>
<reference evidence="1 2" key="1">
    <citation type="submission" date="2020-07" db="EMBL/GenBank/DDBJ databases">
        <authorList>
            <person name="Feng X."/>
        </authorList>
    </citation>
    <scope>NUCLEOTIDE SEQUENCE [LARGE SCALE GENOMIC DNA]</scope>
    <source>
        <strain evidence="1 2">JCM14086</strain>
    </source>
</reference>
<protein>
    <submittedName>
        <fullName evidence="1">Uncharacterized protein</fullName>
    </submittedName>
</protein>
<name>A0A7X1AV29_9BACT</name>
<gene>
    <name evidence="1" type="ORF">H5P30_01345</name>
</gene>
<comment type="caution">
    <text evidence="1">The sequence shown here is derived from an EMBL/GenBank/DDBJ whole genome shotgun (WGS) entry which is preliminary data.</text>
</comment>
<dbReference type="AlphaFoldDB" id="A0A7X1AV29"/>
<proteinExistence type="predicted"/>
<evidence type="ECO:0000313" key="1">
    <source>
        <dbReference type="EMBL" id="MBC2600419.1"/>
    </source>
</evidence>
<evidence type="ECO:0000313" key="2">
    <source>
        <dbReference type="Proteomes" id="UP000525652"/>
    </source>
</evidence>
<dbReference type="RefSeq" id="WP_185691169.1">
    <property type="nucleotide sequence ID" value="NZ_JACHVA010000018.1"/>
</dbReference>
<accession>A0A7X1AV29</accession>
<dbReference type="EMBL" id="JACHVA010000018">
    <property type="protein sequence ID" value="MBC2600419.1"/>
    <property type="molecule type" value="Genomic_DNA"/>
</dbReference>
<dbReference type="Proteomes" id="UP000525652">
    <property type="component" value="Unassembled WGS sequence"/>
</dbReference>
<organism evidence="1 2">
    <name type="scientific">Puniceicoccus vermicola</name>
    <dbReference type="NCBI Taxonomy" id="388746"/>
    <lineage>
        <taxon>Bacteria</taxon>
        <taxon>Pseudomonadati</taxon>
        <taxon>Verrucomicrobiota</taxon>
        <taxon>Opitutia</taxon>
        <taxon>Puniceicoccales</taxon>
        <taxon>Puniceicoccaceae</taxon>
        <taxon>Puniceicoccus</taxon>
    </lineage>
</organism>
<sequence>MMRIITLSIFIFVFAHGLHSQTSSSEINFKFRALALNYPLNRGVYLQPEDGELYRIFSNASTDWIEYRGPNPIQFYTANPKAPGGRTVIGSFDATKAPPDPLLLFSKSDANSTSYRIDAIDNSVDSAGPGSYRIFNFTEKTIAGKIDDQKFLLKPRASAFAQVKEQKDFEVTVQLIESVDSKPKRLYASSWTFSENFRYLVFILPSDDRTRGNIQIRLISDLIRSDG</sequence>